<dbReference type="Proteomes" id="UP000186106">
    <property type="component" value="Unassembled WGS sequence"/>
</dbReference>
<evidence type="ECO:0000313" key="1">
    <source>
        <dbReference type="EMBL" id="AZA98540.1"/>
    </source>
</evidence>
<dbReference type="KEGG" id="cjt:EG359_02490"/>
<keyword evidence="4" id="KW-1185">Reference proteome</keyword>
<accession>A0A1N7ILE2</accession>
<dbReference type="RefSeq" id="WP_076355339.1">
    <property type="nucleotide sequence ID" value="NZ_CP033926.1"/>
</dbReference>
<proteinExistence type="predicted"/>
<dbReference type="EMBL" id="CP033926">
    <property type="protein sequence ID" value="AZA98540.1"/>
    <property type="molecule type" value="Genomic_DNA"/>
</dbReference>
<reference evidence="2 3" key="1">
    <citation type="submission" date="2017-01" db="EMBL/GenBank/DDBJ databases">
        <authorList>
            <person name="Mah S.A."/>
            <person name="Swanson W.J."/>
            <person name="Moy G.W."/>
            <person name="Vacquier V.D."/>
        </authorList>
    </citation>
    <scope>NUCLEOTIDE SEQUENCE [LARGE SCALE GENOMIC DNA]</scope>
    <source>
        <strain evidence="2 3">DSM 16927</strain>
    </source>
</reference>
<sequence>MKQNSIAYPDYKSIYRDILNNKFPDKIKECLPLLDKENLSAIDILSLNRKIFGQSEESLKINQKHSSFHKSDILQILDYQKKHQLNNVQLAKHFKLSRNTITKWKKIFLV</sequence>
<evidence type="ECO:0000313" key="2">
    <source>
        <dbReference type="EMBL" id="SIS37889.1"/>
    </source>
</evidence>
<organism evidence="2 3">
    <name type="scientific">Chryseobacterium joostei</name>
    <dbReference type="NCBI Taxonomy" id="112234"/>
    <lineage>
        <taxon>Bacteria</taxon>
        <taxon>Pseudomonadati</taxon>
        <taxon>Bacteroidota</taxon>
        <taxon>Flavobacteriia</taxon>
        <taxon>Flavobacteriales</taxon>
        <taxon>Weeksellaceae</taxon>
        <taxon>Chryseobacterium group</taxon>
        <taxon>Chryseobacterium</taxon>
    </lineage>
</organism>
<evidence type="ECO:0000313" key="3">
    <source>
        <dbReference type="Proteomes" id="UP000186106"/>
    </source>
</evidence>
<dbReference type="AlphaFoldDB" id="A0A1N7ILE2"/>
<dbReference type="OrthoDB" id="1260127at2"/>
<dbReference type="EMBL" id="FTNZ01000006">
    <property type="protein sequence ID" value="SIS37889.1"/>
    <property type="molecule type" value="Genomic_DNA"/>
</dbReference>
<name>A0A1N7ILE2_9FLAO</name>
<protein>
    <submittedName>
        <fullName evidence="1">Helix-turn-helix domain-containing protein</fullName>
    </submittedName>
</protein>
<gene>
    <name evidence="1" type="ORF">EG359_02490</name>
    <name evidence="2" type="ORF">SAMN05421768_10625</name>
</gene>
<reference evidence="1 4" key="2">
    <citation type="submission" date="2018-11" db="EMBL/GenBank/DDBJ databases">
        <title>Proposal to divide the Flavobacteriaceae and reorganize its genera based on Amino Acid Identity values calculated from whole genome sequences.</title>
        <authorList>
            <person name="Nicholson A.C."/>
            <person name="Gulvik C.A."/>
            <person name="Whitney A.M."/>
            <person name="Humrighouse B.W."/>
            <person name="Bell M."/>
            <person name="Holmes B."/>
            <person name="Steigerwalt A.G."/>
            <person name="Villarma A."/>
            <person name="Sheth M."/>
            <person name="Batra D."/>
            <person name="Pryor J."/>
            <person name="Bernardet J.-F."/>
            <person name="Hugo C."/>
            <person name="Kampfer P."/>
            <person name="Newman J."/>
            <person name="McQuiston J.R."/>
        </authorList>
    </citation>
    <scope>NUCLEOTIDE SEQUENCE [LARGE SCALE GENOMIC DNA]</scope>
    <source>
        <strain evidence="1 4">DSM 16927</strain>
    </source>
</reference>
<dbReference type="Proteomes" id="UP000279541">
    <property type="component" value="Chromosome"/>
</dbReference>
<evidence type="ECO:0000313" key="4">
    <source>
        <dbReference type="Proteomes" id="UP000279541"/>
    </source>
</evidence>